<dbReference type="KEGG" id="miz:BAB75_09485"/>
<dbReference type="RefSeq" id="WP_043075826.1">
    <property type="nucleotide sequence ID" value="NZ_CP011530.1"/>
</dbReference>
<dbReference type="AlphaFoldDB" id="A0A7V8LRR3"/>
<proteinExistence type="predicted"/>
<dbReference type="Gene3D" id="3.90.1670.10">
    <property type="entry name" value="FdhE-like domain"/>
    <property type="match status" value="1"/>
</dbReference>
<dbReference type="InterPro" id="IPR024064">
    <property type="entry name" value="FdhE-like_sf"/>
</dbReference>
<dbReference type="Proteomes" id="UP000037962">
    <property type="component" value="Unassembled WGS sequence"/>
</dbReference>
<dbReference type="EMBL" id="LJFO01000003">
    <property type="protein sequence ID" value="KPG14481.1"/>
    <property type="molecule type" value="Genomic_DNA"/>
</dbReference>
<comment type="caution">
    <text evidence="1">The sequence shown here is derived from an EMBL/GenBank/DDBJ whole genome shotgun (WGS) entry which is preliminary data.</text>
</comment>
<dbReference type="EMBL" id="LJFS01000027">
    <property type="protein sequence ID" value="KPG30190.1"/>
    <property type="molecule type" value="Genomic_DNA"/>
</dbReference>
<dbReference type="SUPFAM" id="SSF144020">
    <property type="entry name" value="FdhE-like"/>
    <property type="match status" value="1"/>
</dbReference>
<dbReference type="GeneID" id="45764129"/>
<evidence type="ECO:0000313" key="1">
    <source>
        <dbReference type="EMBL" id="KPG14481.1"/>
    </source>
</evidence>
<gene>
    <name evidence="1" type="ORF">AN908_08110</name>
    <name evidence="2" type="ORF">AN912_19270</name>
</gene>
<evidence type="ECO:0008006" key="5">
    <source>
        <dbReference type="Google" id="ProtNLM"/>
    </source>
</evidence>
<evidence type="ECO:0000313" key="4">
    <source>
        <dbReference type="Proteomes" id="UP000037962"/>
    </source>
</evidence>
<evidence type="ECO:0000313" key="2">
    <source>
        <dbReference type="EMBL" id="KPG30190.1"/>
    </source>
</evidence>
<dbReference type="Proteomes" id="UP000037843">
    <property type="component" value="Unassembled WGS sequence"/>
</dbReference>
<name>A0A7V8LRR3_9MYCO</name>
<sequence length="163" mass="18135">MAGPKKTPARAAAKTRAASGRYLELIQEVDAPQPYQIADELIIDPPSKPMADKLNDAHYRMAVANAMTQAMLAQPDQFTMDNFTSVREMSEKAVEDYNDAFFNGKYHEVQEFFTGQSNEYWNAFVTDYKAHMWPKEPDAEGVCPTCGHDPRTEAAPLGPASLS</sequence>
<protein>
    <recommendedName>
        <fullName evidence="5">Tail assembly chaperone</fullName>
    </recommendedName>
</protein>
<accession>A0A7V8LRR3</accession>
<reference evidence="3 4" key="1">
    <citation type="submission" date="2015-09" db="EMBL/GenBank/DDBJ databases">
        <title>Genome Sequences of Mycobacterium immunogenum Isolates, Recuperated from a Chloraminated Drinking Water Distribution System Simulator Subjected to Episodes of Nitrification.</title>
        <authorList>
            <person name="Gomez-Alvarez V."/>
            <person name="Revetta R.P."/>
        </authorList>
    </citation>
    <scope>NUCLEOTIDE SEQUENCE [LARGE SCALE GENOMIC DNA]</scope>
    <source>
        <strain evidence="1 3">H008</strain>
        <strain evidence="2 4">H076</strain>
    </source>
</reference>
<evidence type="ECO:0000313" key="3">
    <source>
        <dbReference type="Proteomes" id="UP000037843"/>
    </source>
</evidence>
<keyword evidence="4" id="KW-1185">Reference proteome</keyword>
<organism evidence="1 3">
    <name type="scientific">Mycobacteroides immunogenum</name>
    <dbReference type="NCBI Taxonomy" id="83262"/>
    <lineage>
        <taxon>Bacteria</taxon>
        <taxon>Bacillati</taxon>
        <taxon>Actinomycetota</taxon>
        <taxon>Actinomycetes</taxon>
        <taxon>Mycobacteriales</taxon>
        <taxon>Mycobacteriaceae</taxon>
        <taxon>Mycobacteroides</taxon>
    </lineage>
</organism>